<dbReference type="InParanoid" id="A0A166JMF0"/>
<dbReference type="EMBL" id="KV424364">
    <property type="protein sequence ID" value="KZT44831.1"/>
    <property type="molecule type" value="Genomic_DNA"/>
</dbReference>
<dbReference type="SUPFAM" id="SSF50249">
    <property type="entry name" value="Nucleic acid-binding proteins"/>
    <property type="match status" value="3"/>
</dbReference>
<dbReference type="OrthoDB" id="1751331at2759"/>
<evidence type="ECO:0000256" key="1">
    <source>
        <dbReference type="SAM" id="MobiDB-lite"/>
    </source>
</evidence>
<dbReference type="Proteomes" id="UP000076842">
    <property type="component" value="Unassembled WGS sequence"/>
</dbReference>
<gene>
    <name evidence="2" type="ORF">CALCODRAFT_513621</name>
</gene>
<organism evidence="2 3">
    <name type="scientific">Calocera cornea HHB12733</name>
    <dbReference type="NCBI Taxonomy" id="1353952"/>
    <lineage>
        <taxon>Eukaryota</taxon>
        <taxon>Fungi</taxon>
        <taxon>Dikarya</taxon>
        <taxon>Basidiomycota</taxon>
        <taxon>Agaricomycotina</taxon>
        <taxon>Dacrymycetes</taxon>
        <taxon>Dacrymycetales</taxon>
        <taxon>Dacrymycetaceae</taxon>
        <taxon>Calocera</taxon>
    </lineage>
</organism>
<evidence type="ECO:0000313" key="3">
    <source>
        <dbReference type="Proteomes" id="UP000076842"/>
    </source>
</evidence>
<evidence type="ECO:0008006" key="4">
    <source>
        <dbReference type="Google" id="ProtNLM"/>
    </source>
</evidence>
<evidence type="ECO:0000313" key="2">
    <source>
        <dbReference type="EMBL" id="KZT44831.1"/>
    </source>
</evidence>
<dbReference type="Gene3D" id="2.40.50.140">
    <property type="entry name" value="Nucleic acid-binding proteins"/>
    <property type="match status" value="3"/>
</dbReference>
<reference evidence="2 3" key="1">
    <citation type="journal article" date="2016" name="Mol. Biol. Evol.">
        <title>Comparative Genomics of Early-Diverging Mushroom-Forming Fungi Provides Insights into the Origins of Lignocellulose Decay Capabilities.</title>
        <authorList>
            <person name="Nagy L.G."/>
            <person name="Riley R."/>
            <person name="Tritt A."/>
            <person name="Adam C."/>
            <person name="Daum C."/>
            <person name="Floudas D."/>
            <person name="Sun H."/>
            <person name="Yadav J.S."/>
            <person name="Pangilinan J."/>
            <person name="Larsson K.H."/>
            <person name="Matsuura K."/>
            <person name="Barry K."/>
            <person name="Labutti K."/>
            <person name="Kuo R."/>
            <person name="Ohm R.A."/>
            <person name="Bhattacharya S.S."/>
            <person name="Shirouzu T."/>
            <person name="Yoshinaga Y."/>
            <person name="Martin F.M."/>
            <person name="Grigoriev I.V."/>
            <person name="Hibbett D.S."/>
        </authorList>
    </citation>
    <scope>NUCLEOTIDE SEQUENCE [LARGE SCALE GENOMIC DNA]</scope>
    <source>
        <strain evidence="2 3">HHB12733</strain>
    </source>
</reference>
<name>A0A166JMF0_9BASI</name>
<feature type="compositionally biased region" description="Polar residues" evidence="1">
    <location>
        <begin position="159"/>
        <end position="169"/>
    </location>
</feature>
<feature type="compositionally biased region" description="Basic and acidic residues" evidence="1">
    <location>
        <begin position="174"/>
        <end position="183"/>
    </location>
</feature>
<protein>
    <recommendedName>
        <fullName evidence="4">Replication protein A OB domain-containing protein</fullName>
    </recommendedName>
</protein>
<feature type="region of interest" description="Disordered" evidence="1">
    <location>
        <begin position="159"/>
        <end position="183"/>
    </location>
</feature>
<accession>A0A166JMF0</accession>
<dbReference type="STRING" id="1353952.A0A166JMF0"/>
<feature type="non-terminal residue" evidence="2">
    <location>
        <position position="1"/>
    </location>
</feature>
<sequence length="443" mass="50110">RLQPGLKLFWEVYVRVWEIVGPTAWSNNKGSGKRLEVYMKDAENNLMKAIVFEAAKMQDVLDNIREGDILRVSNVEILPLKQHFLREGMLPYEMRWTSSSVTEVELQSHGVPEIDIPTTSVDQIPNAEMRSRINLLAVIFSMGQITEFVKKQRVASTATTGRVASSSKAPDSGSKQEKSTQKRLEVNITCRSKHIIRMTLWDARATSFKGRTGQVILVTDAVVVPHGGISLNAYANTVIKLDPKVKDAKELKVWFRENVNNGKFFHLSAGYSATTPQPANAIPRTAPLTLEHLDSSPKGVGAKVESFNIEERIIQVDYDFWNRNVEKLKEVVKTLNIVINRKEKSIGGIYRMHLTLGTNTKPIRVTAFSPVADLLVGEPPEELVKYRDHMEGQFQEYLKKMLKTKWRFTIQARTSQWQPAGSIEYINHIDNHITGAVQLDDDD</sequence>
<keyword evidence="3" id="KW-1185">Reference proteome</keyword>
<dbReference type="AlphaFoldDB" id="A0A166JMF0"/>
<proteinExistence type="predicted"/>
<dbReference type="InterPro" id="IPR012340">
    <property type="entry name" value="NA-bd_OB-fold"/>
</dbReference>